<dbReference type="InterPro" id="IPR018095">
    <property type="entry name" value="Thymidylate_kin_CS"/>
</dbReference>
<feature type="binding site" evidence="11">
    <location>
        <begin position="13"/>
        <end position="20"/>
    </location>
    <ligand>
        <name>ATP</name>
        <dbReference type="ChEBI" id="CHEBI:30616"/>
    </ligand>
</feature>
<reference evidence="13" key="1">
    <citation type="submission" date="2023-07" db="EMBL/GenBank/DDBJ databases">
        <title>Between Cages and Wild: Unraveling the Impact of Captivity on Animal Microbiomes and Antimicrobial Resistance.</title>
        <authorList>
            <person name="Schmartz G.P."/>
            <person name="Rehner J."/>
            <person name="Schuff M.J."/>
            <person name="Becker S.L."/>
            <person name="Kravczyk M."/>
            <person name="Gurevich A."/>
            <person name="Francke R."/>
            <person name="Mueller R."/>
            <person name="Keller V."/>
            <person name="Keller A."/>
        </authorList>
    </citation>
    <scope>NUCLEOTIDE SEQUENCE</scope>
    <source>
        <strain evidence="13">S12M_St_49</strain>
    </source>
</reference>
<evidence type="ECO:0000256" key="4">
    <source>
        <dbReference type="ARBA" id="ARBA00022679"/>
    </source>
</evidence>
<dbReference type="GO" id="GO:0006227">
    <property type="term" value="P:dUDP biosynthetic process"/>
    <property type="evidence" value="ECO:0007669"/>
    <property type="project" value="TreeGrafter"/>
</dbReference>
<comment type="catalytic activity">
    <reaction evidence="9 11">
        <text>dTMP + ATP = dTDP + ADP</text>
        <dbReference type="Rhea" id="RHEA:13517"/>
        <dbReference type="ChEBI" id="CHEBI:30616"/>
        <dbReference type="ChEBI" id="CHEBI:58369"/>
        <dbReference type="ChEBI" id="CHEBI:63528"/>
        <dbReference type="ChEBI" id="CHEBI:456216"/>
        <dbReference type="EC" id="2.7.4.9"/>
    </reaction>
</comment>
<comment type="function">
    <text evidence="10 11">Phosphorylation of dTMP to form dTDP in both de novo and salvage pathways of dTTP synthesis.</text>
</comment>
<evidence type="ECO:0000256" key="2">
    <source>
        <dbReference type="ARBA" id="ARBA00012980"/>
    </source>
</evidence>
<evidence type="ECO:0000256" key="8">
    <source>
        <dbReference type="ARBA" id="ARBA00022840"/>
    </source>
</evidence>
<dbReference type="AlphaFoldDB" id="A0AA43U933"/>
<sequence>MSNKRGIFITFEGGDGVGKSTQVAFFASLLERLGYDVLLLREPGGTRIGEHIREVLLDINNHEITDASELMLYLAARSQIVNEVIKPALDAGKVVLCDRFFDSTVAYQGYGRGMDIDFIKRANEFVCDGLVPDKTILFYISEEEQKSRLDRREATDRIEDAGPDFSMRVARGFMKIAEAEPERIEPVSTGGIHSEAAKHVLDATADLLDLDLNCDVATQALDELDSNHNKLAAQSGEKSS</sequence>
<evidence type="ECO:0000256" key="11">
    <source>
        <dbReference type="HAMAP-Rule" id="MF_00165"/>
    </source>
</evidence>
<dbReference type="InterPro" id="IPR039430">
    <property type="entry name" value="Thymidylate_kin-like_dom"/>
</dbReference>
<keyword evidence="5 11" id="KW-0545">Nucleotide biosynthesis</keyword>
<evidence type="ECO:0000313" key="13">
    <source>
        <dbReference type="EMBL" id="MDO4841830.1"/>
    </source>
</evidence>
<keyword evidence="8 11" id="KW-0067">ATP-binding</keyword>
<dbReference type="NCBIfam" id="TIGR00041">
    <property type="entry name" value="DTMP_kinase"/>
    <property type="match status" value="1"/>
</dbReference>
<evidence type="ECO:0000256" key="3">
    <source>
        <dbReference type="ARBA" id="ARBA00017144"/>
    </source>
</evidence>
<dbReference type="GO" id="GO:0004798">
    <property type="term" value="F:dTMP kinase activity"/>
    <property type="evidence" value="ECO:0007669"/>
    <property type="project" value="UniProtKB-UniRule"/>
</dbReference>
<evidence type="ECO:0000256" key="5">
    <source>
        <dbReference type="ARBA" id="ARBA00022727"/>
    </source>
</evidence>
<dbReference type="GO" id="GO:0005829">
    <property type="term" value="C:cytosol"/>
    <property type="evidence" value="ECO:0007669"/>
    <property type="project" value="TreeGrafter"/>
</dbReference>
<name>A0AA43U933_9ACTN</name>
<dbReference type="Proteomes" id="UP001168575">
    <property type="component" value="Unassembled WGS sequence"/>
</dbReference>
<dbReference type="HAMAP" id="MF_00165">
    <property type="entry name" value="Thymidylate_kinase"/>
    <property type="match status" value="1"/>
</dbReference>
<comment type="caution">
    <text evidence="13">The sequence shown here is derived from an EMBL/GenBank/DDBJ whole genome shotgun (WGS) entry which is preliminary data.</text>
</comment>
<dbReference type="FunFam" id="3.40.50.300:FF:000225">
    <property type="entry name" value="Thymidylate kinase"/>
    <property type="match status" value="1"/>
</dbReference>
<gene>
    <name evidence="11 13" type="primary">tmk</name>
    <name evidence="13" type="ORF">Q3982_04045</name>
</gene>
<evidence type="ECO:0000256" key="9">
    <source>
        <dbReference type="ARBA" id="ARBA00048743"/>
    </source>
</evidence>
<dbReference type="EMBL" id="JAUMVS010000053">
    <property type="protein sequence ID" value="MDO4841830.1"/>
    <property type="molecule type" value="Genomic_DNA"/>
</dbReference>
<keyword evidence="6 11" id="KW-0547">Nucleotide-binding</keyword>
<dbReference type="InterPro" id="IPR018094">
    <property type="entry name" value="Thymidylate_kinase"/>
</dbReference>
<feature type="domain" description="Thymidylate kinase-like" evidence="12">
    <location>
        <begin position="11"/>
        <end position="184"/>
    </location>
</feature>
<dbReference type="GO" id="GO:0005524">
    <property type="term" value="F:ATP binding"/>
    <property type="evidence" value="ECO:0007669"/>
    <property type="project" value="UniProtKB-UniRule"/>
</dbReference>
<dbReference type="PANTHER" id="PTHR10344">
    <property type="entry name" value="THYMIDYLATE KINASE"/>
    <property type="match status" value="1"/>
</dbReference>
<keyword evidence="14" id="KW-1185">Reference proteome</keyword>
<keyword evidence="4 11" id="KW-0808">Transferase</keyword>
<evidence type="ECO:0000256" key="7">
    <source>
        <dbReference type="ARBA" id="ARBA00022777"/>
    </source>
</evidence>
<accession>A0AA43U933</accession>
<protein>
    <recommendedName>
        <fullName evidence="3 11">Thymidylate kinase</fullName>
        <ecNumber evidence="2 11">2.7.4.9</ecNumber>
    </recommendedName>
    <alternativeName>
        <fullName evidence="11">dTMP kinase</fullName>
    </alternativeName>
</protein>
<dbReference type="PANTHER" id="PTHR10344:SF4">
    <property type="entry name" value="UMP-CMP KINASE 2, MITOCHONDRIAL"/>
    <property type="match status" value="1"/>
</dbReference>
<evidence type="ECO:0000313" key="14">
    <source>
        <dbReference type="Proteomes" id="UP001168575"/>
    </source>
</evidence>
<dbReference type="Gene3D" id="3.40.50.300">
    <property type="entry name" value="P-loop containing nucleotide triphosphate hydrolases"/>
    <property type="match status" value="1"/>
</dbReference>
<dbReference type="EC" id="2.7.4.9" evidence="2 11"/>
<dbReference type="GO" id="GO:0006235">
    <property type="term" value="P:dTTP biosynthetic process"/>
    <property type="evidence" value="ECO:0007669"/>
    <property type="project" value="UniProtKB-UniRule"/>
</dbReference>
<evidence type="ECO:0000256" key="6">
    <source>
        <dbReference type="ARBA" id="ARBA00022741"/>
    </source>
</evidence>
<keyword evidence="7 11" id="KW-0418">Kinase</keyword>
<dbReference type="GO" id="GO:0006233">
    <property type="term" value="P:dTDP biosynthetic process"/>
    <property type="evidence" value="ECO:0007669"/>
    <property type="project" value="InterPro"/>
</dbReference>
<evidence type="ECO:0000256" key="10">
    <source>
        <dbReference type="ARBA" id="ARBA00057735"/>
    </source>
</evidence>
<comment type="similarity">
    <text evidence="1 11">Belongs to the thymidylate kinase family.</text>
</comment>
<evidence type="ECO:0000256" key="1">
    <source>
        <dbReference type="ARBA" id="ARBA00009776"/>
    </source>
</evidence>
<proteinExistence type="inferred from homology"/>
<evidence type="ECO:0000259" key="12">
    <source>
        <dbReference type="Pfam" id="PF02223"/>
    </source>
</evidence>
<dbReference type="InterPro" id="IPR027417">
    <property type="entry name" value="P-loop_NTPase"/>
</dbReference>
<organism evidence="13 14">
    <name type="scientific">Phoenicibacter congonensis</name>
    <dbReference type="NCBI Taxonomy" id="1944646"/>
    <lineage>
        <taxon>Bacteria</taxon>
        <taxon>Bacillati</taxon>
        <taxon>Actinomycetota</taxon>
        <taxon>Coriobacteriia</taxon>
        <taxon>Eggerthellales</taxon>
        <taxon>Eggerthellaceae</taxon>
        <taxon>Phoenicibacter</taxon>
    </lineage>
</organism>
<dbReference type="PROSITE" id="PS01331">
    <property type="entry name" value="THYMIDYLATE_KINASE"/>
    <property type="match status" value="1"/>
</dbReference>
<dbReference type="Pfam" id="PF02223">
    <property type="entry name" value="Thymidylate_kin"/>
    <property type="match status" value="1"/>
</dbReference>
<dbReference type="CDD" id="cd01672">
    <property type="entry name" value="TMPK"/>
    <property type="match status" value="1"/>
</dbReference>
<dbReference type="SUPFAM" id="SSF52540">
    <property type="entry name" value="P-loop containing nucleoside triphosphate hydrolases"/>
    <property type="match status" value="1"/>
</dbReference>